<dbReference type="InterPro" id="IPR010071">
    <property type="entry name" value="AA_adenyl_dom"/>
</dbReference>
<dbReference type="PANTHER" id="PTHR45398">
    <property type="match status" value="1"/>
</dbReference>
<feature type="domain" description="Carrier" evidence="6">
    <location>
        <begin position="1183"/>
        <end position="1260"/>
    </location>
</feature>
<dbReference type="Gene3D" id="3.30.559.30">
    <property type="entry name" value="Nonribosomal peptide synthetase, condensation domain"/>
    <property type="match status" value="2"/>
</dbReference>
<evidence type="ECO:0000259" key="6">
    <source>
        <dbReference type="PROSITE" id="PS50075"/>
    </source>
</evidence>
<sequence length="1716" mass="199975">MLLFCIPYAGSSSALYHNWKNYIDDERIQLCNIELKGKGGRYNEEKYIDFKDAVEDIYNTYIEQAIFDQEYAIFGHSMGAVLAYELYYKIKENNMPLPKHIFFSSMRLPFQRIEPIHELPKDKFLDYMLKLGGFDKDILENEELLDFCLEILRNDYRIMNTYTYQENREALDCKISVLYGNDEILPQNYSRDLRTILGKQCEFYKFEGGHFFINNNFQQVIGLINDTLLNVSEEFKYYKLLKQQTRIWYVDQINKDSAINNIGGRVKIHGHVDYGTLDQAYNLLLKNTDLLRLRIGEKDQKPYQYIDKYSKETLDFMDFSKEKEPLQSCLDWINRIISIGIPLEGKKLYYLSLYKLSQFEYGILFVGHHIAFDGWSIGILQRSILQMYGNLLNHDTIRLDPMVSLDQRLANEEKYELSRLHKDEQYWLEKVKEISEENYYNTFSELKGARKEFVIPVNVHNKLMDFVAQSKISINTFFVTLMYLFMYKTTNSESLAIGLPIYNRNGKQQKNTIGMFTNTVVCAIKVDSTASFSNLIAQVESEIKKCLYHQQYPYDLLVKQSGIEQYGYNSLYKNSVNFYNFDFITSNNELSMEIDELYCGEQTYSLQMIVKQFKQEYLQLCYDYKLSEYDEHEIEIMYGSMLNMLNQVISNPAVSIRDIQLIDEEERYYKQIQFNNTKSNYPREKTTIQLFEEQVQKTPDAAAVESGKERITFRELDELSNQIANFLNEKNVTKNSVVGIMISPSIYLIACILAVLKKGAIYLPIDAEYPEERVRYELDDSNCVLLLTDELNISNKSCDTQIVNITEIATDKYSKEFQTVKCNSNDIVYIIYTSGSTGKPKGVLIKQGGLVNYLWWAAKNYLKDAEESMPLFTSIAFDLTITTIFAPIISGNKIICYPHKNGEPILKKIIEDNRCTVMKLTPSHLKLLESDNNTETKLKRLIVGGEELKVRTAKNVTEAFGGKIEIYNEYGPTETVVGCMIHKYDVVCDHKYSVPIGYPADNVQIYILNKDLNIVPDGIPGEMYIGGDGVSKGYLNQEDTTNRSFIPNPFVTGELMYRTFDTAKYVSNGGIEYLGRNDNQMKMHGYRIELGEIENCLQEYECIDDAVVICNTDNSGKQSLDAYLVSEKNPEVVDIRNWLLTYLPHYMIPGRYFFMDKIPLTTNGKVDHRLLPKQQINEIPFAEASTPHQKVLVDIMKEVLEAESISMNDYFYNLGGDSISAILISSKLKEEHYEISVKDIIMSATIHEIADKMQYISRKSPTDDICEGFIRKTPIMRWFFAQELNNPNWYNHHLFIEMSMDFNYDLVNKSIHSLISYEDTLRLKYDTKSGEFYYENVNTYDKPIEEYDLSDYAIHEQKEMVNRIGMKLSKEIDMSNSMFQKCVIHTDTNTWGLLFVAHHLIIDGISWRILVEDFLYAMQNQGVIDKKIHRTSYQHWANELIEYSEKKDLSYEIDYWNAIEDTNMGYHPDSISDQATYSTVECECIHLDAMEITDLAKEAKEKLNVDLNEILLIGLVLSVYEIYRSEDIVIENEGHGREEIGEELDISRTIGWFTTIYPIHFKVNSADLDSNLRYLKEQIKAVPNKGFNYQVLRYLNQKIKHNSRKYIRFNFLGNYNSMLRPDEIIDLDMSLVSDPLNKLSSLIDINSYIKDNSLIIRIEFSKEMYRQETIHRLADTYTAQLMSLMNYFKYETSKQFTPSDFDTINLSFEDLDKLFN</sequence>
<dbReference type="Gene3D" id="3.40.50.1820">
    <property type="entry name" value="alpha/beta hydrolase"/>
    <property type="match status" value="1"/>
</dbReference>
<comment type="caution">
    <text evidence="7">The sequence shown here is derived from an EMBL/GenBank/DDBJ whole genome shotgun (WGS) entry which is preliminary data.</text>
</comment>
<dbReference type="Gene3D" id="3.30.300.30">
    <property type="match status" value="1"/>
</dbReference>
<evidence type="ECO:0000256" key="4">
    <source>
        <dbReference type="ARBA" id="ARBA00023194"/>
    </source>
</evidence>
<keyword evidence="5" id="KW-0511">Multifunctional enzyme</keyword>
<comment type="similarity">
    <text evidence="2">Belongs to the ATP-dependent AMP-binding enzyme family.</text>
</comment>
<gene>
    <name evidence="7" type="ORF">V3851_08130</name>
</gene>
<dbReference type="Proteomes" id="UP001306950">
    <property type="component" value="Unassembled WGS sequence"/>
</dbReference>
<dbReference type="InterPro" id="IPR045851">
    <property type="entry name" value="AMP-bd_C_sf"/>
</dbReference>
<name>A0ABU7VPV9_9BACL</name>
<protein>
    <submittedName>
        <fullName evidence="7">Amino acid adenylation domain-containing protein</fullName>
    </submittedName>
</protein>
<dbReference type="InterPro" id="IPR023213">
    <property type="entry name" value="CAT-like_dom_sf"/>
</dbReference>
<dbReference type="InterPro" id="IPR036736">
    <property type="entry name" value="ACP-like_sf"/>
</dbReference>
<evidence type="ECO:0000256" key="3">
    <source>
        <dbReference type="ARBA" id="ARBA00022598"/>
    </source>
</evidence>
<keyword evidence="4" id="KW-0045">Antibiotic biosynthesis</keyword>
<keyword evidence="8" id="KW-1185">Reference proteome</keyword>
<dbReference type="EMBL" id="JAZHPZ010000003">
    <property type="protein sequence ID" value="MEF2965794.1"/>
    <property type="molecule type" value="Genomic_DNA"/>
</dbReference>
<proteinExistence type="inferred from homology"/>
<dbReference type="InterPro" id="IPR020845">
    <property type="entry name" value="AMP-binding_CS"/>
</dbReference>
<evidence type="ECO:0000256" key="5">
    <source>
        <dbReference type="ARBA" id="ARBA00023268"/>
    </source>
</evidence>
<evidence type="ECO:0000313" key="7">
    <source>
        <dbReference type="EMBL" id="MEF2965794.1"/>
    </source>
</evidence>
<dbReference type="SUPFAM" id="SSF47336">
    <property type="entry name" value="ACP-like"/>
    <property type="match status" value="1"/>
</dbReference>
<dbReference type="Gene3D" id="3.30.559.10">
    <property type="entry name" value="Chloramphenicol acetyltransferase-like domain"/>
    <property type="match status" value="2"/>
</dbReference>
<reference evidence="7 8" key="1">
    <citation type="submission" date="2024-02" db="EMBL/GenBank/DDBJ databases">
        <title>A nitrogen-fixing paenibacillus bacterium.</title>
        <authorList>
            <person name="Zhang W.L."/>
            <person name="Chen S.F."/>
        </authorList>
    </citation>
    <scope>NUCLEOTIDE SEQUENCE [LARGE SCALE GENOMIC DNA]</scope>
    <source>
        <strain evidence="7 8">M1</strain>
    </source>
</reference>
<organism evidence="7 8">
    <name type="scientific">Paenibacillus haidiansis</name>
    <dbReference type="NCBI Taxonomy" id="1574488"/>
    <lineage>
        <taxon>Bacteria</taxon>
        <taxon>Bacillati</taxon>
        <taxon>Bacillota</taxon>
        <taxon>Bacilli</taxon>
        <taxon>Bacillales</taxon>
        <taxon>Paenibacillaceae</taxon>
        <taxon>Paenibacillus</taxon>
    </lineage>
</organism>
<dbReference type="InterPro" id="IPR001031">
    <property type="entry name" value="Thioesterase"/>
</dbReference>
<dbReference type="InterPro" id="IPR000873">
    <property type="entry name" value="AMP-dep_synth/lig_dom"/>
</dbReference>
<dbReference type="Gene3D" id="1.10.1200.10">
    <property type="entry name" value="ACP-like"/>
    <property type="match status" value="1"/>
</dbReference>
<dbReference type="Gene3D" id="3.40.50.980">
    <property type="match status" value="2"/>
</dbReference>
<dbReference type="PROSITE" id="PS50075">
    <property type="entry name" value="CARRIER"/>
    <property type="match status" value="1"/>
</dbReference>
<comment type="cofactor">
    <cofactor evidence="1">
        <name>pantetheine 4'-phosphate</name>
        <dbReference type="ChEBI" id="CHEBI:47942"/>
    </cofactor>
</comment>
<evidence type="ECO:0000313" key="8">
    <source>
        <dbReference type="Proteomes" id="UP001306950"/>
    </source>
</evidence>
<dbReference type="InterPro" id="IPR029058">
    <property type="entry name" value="AB_hydrolase_fold"/>
</dbReference>
<dbReference type="Pfam" id="PF00975">
    <property type="entry name" value="Thioesterase"/>
    <property type="match status" value="1"/>
</dbReference>
<dbReference type="Pfam" id="PF00550">
    <property type="entry name" value="PP-binding"/>
    <property type="match status" value="1"/>
</dbReference>
<dbReference type="SUPFAM" id="SSF56801">
    <property type="entry name" value="Acetyl-CoA synthetase-like"/>
    <property type="match status" value="1"/>
</dbReference>
<dbReference type="SUPFAM" id="SSF53474">
    <property type="entry name" value="alpha/beta-Hydrolases"/>
    <property type="match status" value="1"/>
</dbReference>
<dbReference type="PROSITE" id="PS00455">
    <property type="entry name" value="AMP_BINDING"/>
    <property type="match status" value="1"/>
</dbReference>
<dbReference type="Pfam" id="PF13193">
    <property type="entry name" value="AMP-binding_C"/>
    <property type="match status" value="1"/>
</dbReference>
<dbReference type="InterPro" id="IPR025110">
    <property type="entry name" value="AMP-bd_C"/>
</dbReference>
<accession>A0ABU7VPV9</accession>
<evidence type="ECO:0000256" key="1">
    <source>
        <dbReference type="ARBA" id="ARBA00001957"/>
    </source>
</evidence>
<dbReference type="NCBIfam" id="TIGR01733">
    <property type="entry name" value="AA-adenyl-dom"/>
    <property type="match status" value="1"/>
</dbReference>
<dbReference type="InterPro" id="IPR001242">
    <property type="entry name" value="Condensation_dom"/>
</dbReference>
<dbReference type="InterPro" id="IPR010060">
    <property type="entry name" value="NRPS_synth"/>
</dbReference>
<dbReference type="NCBIfam" id="TIGR01720">
    <property type="entry name" value="NRPS-para261"/>
    <property type="match status" value="1"/>
</dbReference>
<dbReference type="InterPro" id="IPR009081">
    <property type="entry name" value="PP-bd_ACP"/>
</dbReference>
<dbReference type="Pfam" id="PF00668">
    <property type="entry name" value="Condensation"/>
    <property type="match status" value="2"/>
</dbReference>
<dbReference type="SUPFAM" id="SSF52777">
    <property type="entry name" value="CoA-dependent acyltransferases"/>
    <property type="match status" value="4"/>
</dbReference>
<evidence type="ECO:0000256" key="2">
    <source>
        <dbReference type="ARBA" id="ARBA00006432"/>
    </source>
</evidence>
<dbReference type="RefSeq" id="WP_331846025.1">
    <property type="nucleotide sequence ID" value="NZ_JAZHPZ010000003.1"/>
</dbReference>
<dbReference type="Pfam" id="PF00501">
    <property type="entry name" value="AMP-binding"/>
    <property type="match status" value="1"/>
</dbReference>
<dbReference type="PANTHER" id="PTHR45398:SF1">
    <property type="entry name" value="ENZYME, PUTATIVE (JCVI)-RELATED"/>
    <property type="match status" value="1"/>
</dbReference>
<keyword evidence="3" id="KW-0436">Ligase</keyword>
<dbReference type="Gene3D" id="2.30.38.10">
    <property type="entry name" value="Luciferase, Domain 3"/>
    <property type="match status" value="1"/>
</dbReference>